<feature type="domain" description="C2H2-type" evidence="12">
    <location>
        <begin position="345"/>
        <end position="372"/>
    </location>
</feature>
<proteinExistence type="predicted"/>
<feature type="domain" description="C2H2-type" evidence="12">
    <location>
        <begin position="373"/>
        <end position="400"/>
    </location>
</feature>
<dbReference type="PROSITE" id="PS00028">
    <property type="entry name" value="ZINC_FINGER_C2H2_1"/>
    <property type="match status" value="3"/>
</dbReference>
<evidence type="ECO:0000259" key="12">
    <source>
        <dbReference type="PROSITE" id="PS50157"/>
    </source>
</evidence>
<keyword evidence="6" id="KW-0805">Transcription regulation</keyword>
<feature type="compositionally biased region" description="Polar residues" evidence="11">
    <location>
        <begin position="294"/>
        <end position="312"/>
    </location>
</feature>
<dbReference type="GO" id="GO:0005634">
    <property type="term" value="C:nucleus"/>
    <property type="evidence" value="ECO:0007669"/>
    <property type="project" value="UniProtKB-SubCell"/>
</dbReference>
<keyword evidence="8" id="KW-0804">Transcription</keyword>
<dbReference type="SMART" id="SM00355">
    <property type="entry name" value="ZnF_C2H2"/>
    <property type="match status" value="3"/>
</dbReference>
<dbReference type="InterPro" id="IPR013087">
    <property type="entry name" value="Znf_C2H2_type"/>
</dbReference>
<comment type="caution">
    <text evidence="13">The sequence shown here is derived from an EMBL/GenBank/DDBJ whole genome shotgun (WGS) entry which is preliminary data.</text>
</comment>
<dbReference type="AlphaFoldDB" id="A0AAV7KNI6"/>
<evidence type="ECO:0000256" key="1">
    <source>
        <dbReference type="ARBA" id="ARBA00004123"/>
    </source>
</evidence>
<dbReference type="SUPFAM" id="SSF57667">
    <property type="entry name" value="beta-beta-alpha zinc fingers"/>
    <property type="match status" value="2"/>
</dbReference>
<evidence type="ECO:0000256" key="8">
    <source>
        <dbReference type="ARBA" id="ARBA00023163"/>
    </source>
</evidence>
<evidence type="ECO:0000313" key="14">
    <source>
        <dbReference type="Proteomes" id="UP001066276"/>
    </source>
</evidence>
<feature type="region of interest" description="Disordered" evidence="11">
    <location>
        <begin position="25"/>
        <end position="58"/>
    </location>
</feature>
<dbReference type="Pfam" id="PF00096">
    <property type="entry name" value="zf-C2H2"/>
    <property type="match status" value="3"/>
</dbReference>
<dbReference type="Proteomes" id="UP001066276">
    <property type="component" value="Chromosome 12"/>
</dbReference>
<evidence type="ECO:0000256" key="10">
    <source>
        <dbReference type="PROSITE-ProRule" id="PRU00042"/>
    </source>
</evidence>
<dbReference type="GO" id="GO:0003677">
    <property type="term" value="F:DNA binding"/>
    <property type="evidence" value="ECO:0007669"/>
    <property type="project" value="UniProtKB-KW"/>
</dbReference>
<reference evidence="13" key="1">
    <citation type="journal article" date="2022" name="bioRxiv">
        <title>Sequencing and chromosome-scale assembly of the giantPleurodeles waltlgenome.</title>
        <authorList>
            <person name="Brown T."/>
            <person name="Elewa A."/>
            <person name="Iarovenko S."/>
            <person name="Subramanian E."/>
            <person name="Araus A.J."/>
            <person name="Petzold A."/>
            <person name="Susuki M."/>
            <person name="Suzuki K.-i.T."/>
            <person name="Hayashi T."/>
            <person name="Toyoda A."/>
            <person name="Oliveira C."/>
            <person name="Osipova E."/>
            <person name="Leigh N.D."/>
            <person name="Simon A."/>
            <person name="Yun M.H."/>
        </authorList>
    </citation>
    <scope>NUCLEOTIDE SEQUENCE</scope>
    <source>
        <strain evidence="13">20211129_DDA</strain>
        <tissue evidence="13">Liver</tissue>
    </source>
</reference>
<evidence type="ECO:0000256" key="7">
    <source>
        <dbReference type="ARBA" id="ARBA00023125"/>
    </source>
</evidence>
<dbReference type="Gene3D" id="3.30.160.60">
    <property type="entry name" value="Classic Zinc Finger"/>
    <property type="match status" value="3"/>
</dbReference>
<gene>
    <name evidence="13" type="ORF">NDU88_000044</name>
</gene>
<feature type="compositionally biased region" description="Basic and acidic residues" evidence="11">
    <location>
        <begin position="252"/>
        <end position="263"/>
    </location>
</feature>
<dbReference type="FunFam" id="3.30.160.60:FF:000512">
    <property type="entry name" value="zinc finger protein 197 isoform X1"/>
    <property type="match status" value="1"/>
</dbReference>
<feature type="compositionally biased region" description="Polar residues" evidence="11">
    <location>
        <begin position="145"/>
        <end position="156"/>
    </location>
</feature>
<keyword evidence="4 10" id="KW-0863">Zinc-finger</keyword>
<dbReference type="PANTHER" id="PTHR23235">
    <property type="entry name" value="KRUEPPEL-LIKE TRANSCRIPTION FACTOR"/>
    <property type="match status" value="1"/>
</dbReference>
<feature type="region of interest" description="Disordered" evidence="11">
    <location>
        <begin position="236"/>
        <end position="312"/>
    </location>
</feature>
<comment type="subcellular location">
    <subcellularLocation>
        <location evidence="1">Nucleus</location>
    </subcellularLocation>
</comment>
<keyword evidence="9" id="KW-0539">Nucleus</keyword>
<dbReference type="InterPro" id="IPR036236">
    <property type="entry name" value="Znf_C2H2_sf"/>
</dbReference>
<evidence type="ECO:0000256" key="6">
    <source>
        <dbReference type="ARBA" id="ARBA00023015"/>
    </source>
</evidence>
<sequence>MKEIHQTLVSLGPLIAASVFSLSPKGKQEMVITDPPDNERRNSSTGPPPSDPTTGPDLLLKMQREDAQQLKKLQEAEASEMQDCLTTGFPPGSTGFPSGSAGFATESAVFQSGSAGFPSAPVGFSSGSAGFSFLDTDFCLRNEGEPTSNMTGQTPAGETERGPDPGQGYEVIPDVVLVQIKEENETYPAGHQDCEILENISSTRGNGNMNMRNIGNTLHKADKTLASEGVTVKSKVKVTRSLHTGPTPRAHVWPESKATREKAAQSGSDFNNPDPLMSHQGSPSAGRPDRTNEWESNQSNVQLSRGPPNVQQNPKIFTCTECDKSYDLKGKLIRHMVTHSGVRPYPCTECGKSFYQMPHLIRHHRTHSGEKPYACSFCHKRFNRKDNLNGHERIHTGEKVSPTKYKP</sequence>
<dbReference type="GO" id="GO:0008270">
    <property type="term" value="F:zinc ion binding"/>
    <property type="evidence" value="ECO:0007669"/>
    <property type="project" value="UniProtKB-KW"/>
</dbReference>
<name>A0AAV7KNI6_PLEWA</name>
<evidence type="ECO:0000256" key="5">
    <source>
        <dbReference type="ARBA" id="ARBA00022833"/>
    </source>
</evidence>
<feature type="region of interest" description="Disordered" evidence="11">
    <location>
        <begin position="143"/>
        <end position="168"/>
    </location>
</feature>
<keyword evidence="14" id="KW-1185">Reference proteome</keyword>
<protein>
    <recommendedName>
        <fullName evidence="12">C2H2-type domain-containing protein</fullName>
    </recommendedName>
</protein>
<organism evidence="13 14">
    <name type="scientific">Pleurodeles waltl</name>
    <name type="common">Iberian ribbed newt</name>
    <dbReference type="NCBI Taxonomy" id="8319"/>
    <lineage>
        <taxon>Eukaryota</taxon>
        <taxon>Metazoa</taxon>
        <taxon>Chordata</taxon>
        <taxon>Craniata</taxon>
        <taxon>Vertebrata</taxon>
        <taxon>Euteleostomi</taxon>
        <taxon>Amphibia</taxon>
        <taxon>Batrachia</taxon>
        <taxon>Caudata</taxon>
        <taxon>Salamandroidea</taxon>
        <taxon>Salamandridae</taxon>
        <taxon>Pleurodelinae</taxon>
        <taxon>Pleurodeles</taxon>
    </lineage>
</organism>
<evidence type="ECO:0000256" key="3">
    <source>
        <dbReference type="ARBA" id="ARBA00022737"/>
    </source>
</evidence>
<accession>A0AAV7KNI6</accession>
<dbReference type="FunFam" id="3.30.160.60:FF:000646">
    <property type="entry name" value="Myeloid zinc finger 1"/>
    <property type="match status" value="1"/>
</dbReference>
<evidence type="ECO:0000256" key="4">
    <source>
        <dbReference type="ARBA" id="ARBA00022771"/>
    </source>
</evidence>
<keyword evidence="7" id="KW-0238">DNA-binding</keyword>
<evidence type="ECO:0000256" key="9">
    <source>
        <dbReference type="ARBA" id="ARBA00023242"/>
    </source>
</evidence>
<evidence type="ECO:0000256" key="2">
    <source>
        <dbReference type="ARBA" id="ARBA00022723"/>
    </source>
</evidence>
<keyword evidence="5" id="KW-0862">Zinc</keyword>
<evidence type="ECO:0000256" key="11">
    <source>
        <dbReference type="SAM" id="MobiDB-lite"/>
    </source>
</evidence>
<dbReference type="EMBL" id="JANPWB010000016">
    <property type="protein sequence ID" value="KAJ1079809.1"/>
    <property type="molecule type" value="Genomic_DNA"/>
</dbReference>
<feature type="domain" description="C2H2-type" evidence="12">
    <location>
        <begin position="317"/>
        <end position="344"/>
    </location>
</feature>
<dbReference type="PROSITE" id="PS50157">
    <property type="entry name" value="ZINC_FINGER_C2H2_2"/>
    <property type="match status" value="3"/>
</dbReference>
<keyword evidence="3" id="KW-0677">Repeat</keyword>
<keyword evidence="2" id="KW-0479">Metal-binding</keyword>
<evidence type="ECO:0000313" key="13">
    <source>
        <dbReference type="EMBL" id="KAJ1079809.1"/>
    </source>
</evidence>
<dbReference type="FunFam" id="3.30.160.60:FF:000012">
    <property type="entry name" value="RB-associated KRAB zinc finger protein-like"/>
    <property type="match status" value="1"/>
</dbReference>